<dbReference type="PANTHER" id="PTHR47931:SF2">
    <property type="entry name" value="OS01G0228400 PROTEIN"/>
    <property type="match status" value="1"/>
</dbReference>
<dbReference type="Pfam" id="PF12854">
    <property type="entry name" value="PPR_1"/>
    <property type="match status" value="1"/>
</dbReference>
<feature type="repeat" description="PPR" evidence="2">
    <location>
        <begin position="91"/>
        <end position="126"/>
    </location>
</feature>
<name>A0AA89BRV2_9ASTE</name>
<keyword evidence="4" id="KW-1185">Reference proteome</keyword>
<evidence type="ECO:0000313" key="4">
    <source>
        <dbReference type="Proteomes" id="UP001188597"/>
    </source>
</evidence>
<comment type="caution">
    <text evidence="3">The sequence shown here is derived from an EMBL/GenBank/DDBJ whole genome shotgun (WGS) entry which is preliminary data.</text>
</comment>
<accession>A0AA89BRV2</accession>
<dbReference type="PROSITE" id="PS51375">
    <property type="entry name" value="PPR"/>
    <property type="match status" value="5"/>
</dbReference>
<reference evidence="3" key="1">
    <citation type="submission" date="2022-12" db="EMBL/GenBank/DDBJ databases">
        <title>Draft genome assemblies for two species of Escallonia (Escalloniales).</title>
        <authorList>
            <person name="Chanderbali A."/>
            <person name="Dervinis C."/>
            <person name="Anghel I."/>
            <person name="Soltis D."/>
            <person name="Soltis P."/>
            <person name="Zapata F."/>
        </authorList>
    </citation>
    <scope>NUCLEOTIDE SEQUENCE</scope>
    <source>
        <strain evidence="3">UCBG64.0493</strain>
        <tissue evidence="3">Leaf</tissue>
    </source>
</reference>
<dbReference type="InterPro" id="IPR002885">
    <property type="entry name" value="PPR_rpt"/>
</dbReference>
<evidence type="ECO:0000256" key="1">
    <source>
        <dbReference type="ARBA" id="ARBA00022737"/>
    </source>
</evidence>
<dbReference type="Gene3D" id="1.25.40.10">
    <property type="entry name" value="Tetratricopeptide repeat domain"/>
    <property type="match status" value="2"/>
</dbReference>
<dbReference type="Pfam" id="PF13041">
    <property type="entry name" value="PPR_2"/>
    <property type="match status" value="2"/>
</dbReference>
<evidence type="ECO:0008006" key="5">
    <source>
        <dbReference type="Google" id="ProtNLM"/>
    </source>
</evidence>
<feature type="repeat" description="PPR" evidence="2">
    <location>
        <begin position="127"/>
        <end position="161"/>
    </location>
</feature>
<dbReference type="Proteomes" id="UP001188597">
    <property type="component" value="Unassembled WGS sequence"/>
</dbReference>
<feature type="repeat" description="PPR" evidence="2">
    <location>
        <begin position="197"/>
        <end position="231"/>
    </location>
</feature>
<evidence type="ECO:0000256" key="2">
    <source>
        <dbReference type="PROSITE-ProRule" id="PRU00708"/>
    </source>
</evidence>
<dbReference type="SUPFAM" id="SSF81901">
    <property type="entry name" value="HCP-like"/>
    <property type="match status" value="1"/>
</dbReference>
<dbReference type="NCBIfam" id="TIGR00756">
    <property type="entry name" value="PPR"/>
    <property type="match status" value="5"/>
</dbReference>
<dbReference type="InterPro" id="IPR011990">
    <property type="entry name" value="TPR-like_helical_dom_sf"/>
</dbReference>
<organism evidence="3 4">
    <name type="scientific">Escallonia herrerae</name>
    <dbReference type="NCBI Taxonomy" id="1293975"/>
    <lineage>
        <taxon>Eukaryota</taxon>
        <taxon>Viridiplantae</taxon>
        <taxon>Streptophyta</taxon>
        <taxon>Embryophyta</taxon>
        <taxon>Tracheophyta</taxon>
        <taxon>Spermatophyta</taxon>
        <taxon>Magnoliopsida</taxon>
        <taxon>eudicotyledons</taxon>
        <taxon>Gunneridae</taxon>
        <taxon>Pentapetalae</taxon>
        <taxon>asterids</taxon>
        <taxon>campanulids</taxon>
        <taxon>Escalloniales</taxon>
        <taxon>Escalloniaceae</taxon>
        <taxon>Escallonia</taxon>
    </lineage>
</organism>
<dbReference type="EMBL" id="JAVXUP010000030">
    <property type="protein sequence ID" value="KAK3041686.1"/>
    <property type="molecule type" value="Genomic_DNA"/>
</dbReference>
<protein>
    <recommendedName>
        <fullName evidence="5">Pentatricopeptide repeat-containing protein</fullName>
    </recommendedName>
</protein>
<dbReference type="AlphaFoldDB" id="A0AA89BRV2"/>
<proteinExistence type="predicted"/>
<sequence length="284" mass="31877">MDVATQQRSVLHADSTLQPCTPISLPLAHPGLERSVSSPFLCSFLSKVEEDGLKPDSIFFNAMINAFSESGNLKEAMKIFHKMKEGGCKPTTTTFNTLIKGYGIIGKPEESLKLLEAMSLEENVKPNDRTYNILVRAWCSKNNITEAWNVVYKMVASGMKPDVVTYNTIARAYAQNGDTSKAEAMIFQMQKNRVEPNQRTCGIIVNGYCKEGNMADAFRFVYRMRDMRLQPNLIVYNSLIKGFLDIMDTDGVDEILRGDKLPISNIEIKYKQRLLHGAFLALAI</sequence>
<feature type="repeat" description="PPR" evidence="2">
    <location>
        <begin position="56"/>
        <end position="90"/>
    </location>
</feature>
<gene>
    <name evidence="3" type="ORF">RJ639_001496</name>
</gene>
<keyword evidence="1" id="KW-0677">Repeat</keyword>
<evidence type="ECO:0000313" key="3">
    <source>
        <dbReference type="EMBL" id="KAK3041686.1"/>
    </source>
</evidence>
<dbReference type="PANTHER" id="PTHR47931">
    <property type="entry name" value="OS01G0228400 PROTEIN"/>
    <property type="match status" value="1"/>
</dbReference>
<feature type="repeat" description="PPR" evidence="2">
    <location>
        <begin position="162"/>
        <end position="196"/>
    </location>
</feature>